<gene>
    <name evidence="2" type="ORF">PSON_ATCC_30995.1.T0380017</name>
</gene>
<keyword evidence="3" id="KW-1185">Reference proteome</keyword>
<reference evidence="2" key="1">
    <citation type="submission" date="2021-01" db="EMBL/GenBank/DDBJ databases">
        <authorList>
            <consortium name="Genoscope - CEA"/>
            <person name="William W."/>
        </authorList>
    </citation>
    <scope>NUCLEOTIDE SEQUENCE</scope>
</reference>
<protein>
    <submittedName>
        <fullName evidence="2">Uncharacterized protein</fullName>
    </submittedName>
</protein>
<dbReference type="AlphaFoldDB" id="A0A8S1MNV5"/>
<accession>A0A8S1MNV5</accession>
<name>A0A8S1MNV5_9CILI</name>
<evidence type="ECO:0000313" key="3">
    <source>
        <dbReference type="Proteomes" id="UP000692954"/>
    </source>
</evidence>
<sequence length="122" mass="14337">MNKVLSDLKLLEQVLDLLETDVADVRREFFQAFCNFLVVCTQQQILNMIDNEMIDYLILGLVDTDTNIIQLAIETVYQMMKHFVSTDYQLDIYYKFSIKNVATNLINYRNLLNGFSIYFSIL</sequence>
<feature type="coiled-coil region" evidence="1">
    <location>
        <begin position="1"/>
        <end position="28"/>
    </location>
</feature>
<keyword evidence="1" id="KW-0175">Coiled coil</keyword>
<evidence type="ECO:0000256" key="1">
    <source>
        <dbReference type="SAM" id="Coils"/>
    </source>
</evidence>
<dbReference type="Proteomes" id="UP000692954">
    <property type="component" value="Unassembled WGS sequence"/>
</dbReference>
<dbReference type="EMBL" id="CAJJDN010000038">
    <property type="protein sequence ID" value="CAD8078616.1"/>
    <property type="molecule type" value="Genomic_DNA"/>
</dbReference>
<comment type="caution">
    <text evidence="2">The sequence shown here is derived from an EMBL/GenBank/DDBJ whole genome shotgun (WGS) entry which is preliminary data.</text>
</comment>
<evidence type="ECO:0000313" key="2">
    <source>
        <dbReference type="EMBL" id="CAD8078616.1"/>
    </source>
</evidence>
<organism evidence="2 3">
    <name type="scientific">Paramecium sonneborni</name>
    <dbReference type="NCBI Taxonomy" id="65129"/>
    <lineage>
        <taxon>Eukaryota</taxon>
        <taxon>Sar</taxon>
        <taxon>Alveolata</taxon>
        <taxon>Ciliophora</taxon>
        <taxon>Intramacronucleata</taxon>
        <taxon>Oligohymenophorea</taxon>
        <taxon>Peniculida</taxon>
        <taxon>Parameciidae</taxon>
        <taxon>Paramecium</taxon>
    </lineage>
</organism>
<proteinExistence type="predicted"/>